<evidence type="ECO:0000313" key="2">
    <source>
        <dbReference type="EMBL" id="KAF2170943.1"/>
    </source>
</evidence>
<evidence type="ECO:0000313" key="3">
    <source>
        <dbReference type="Proteomes" id="UP000799537"/>
    </source>
</evidence>
<dbReference type="Proteomes" id="UP000799537">
    <property type="component" value="Unassembled WGS sequence"/>
</dbReference>
<name>A0A6A6CW59_ZASCE</name>
<feature type="compositionally biased region" description="Basic and acidic residues" evidence="1">
    <location>
        <begin position="100"/>
        <end position="116"/>
    </location>
</feature>
<dbReference type="EMBL" id="ML993584">
    <property type="protein sequence ID" value="KAF2170943.1"/>
    <property type="molecule type" value="Genomic_DNA"/>
</dbReference>
<feature type="region of interest" description="Disordered" evidence="1">
    <location>
        <begin position="35"/>
        <end position="165"/>
    </location>
</feature>
<feature type="region of interest" description="Disordered" evidence="1">
    <location>
        <begin position="1"/>
        <end position="20"/>
    </location>
</feature>
<proteinExistence type="predicted"/>
<dbReference type="RefSeq" id="XP_033671832.1">
    <property type="nucleotide sequence ID" value="XM_033811734.1"/>
</dbReference>
<keyword evidence="3" id="KW-1185">Reference proteome</keyword>
<feature type="compositionally biased region" description="Basic and acidic residues" evidence="1">
    <location>
        <begin position="303"/>
        <end position="335"/>
    </location>
</feature>
<dbReference type="AlphaFoldDB" id="A0A6A6CW59"/>
<feature type="region of interest" description="Disordered" evidence="1">
    <location>
        <begin position="281"/>
        <end position="335"/>
    </location>
</feature>
<feature type="compositionally biased region" description="Basic and acidic residues" evidence="1">
    <location>
        <begin position="1"/>
        <end position="11"/>
    </location>
</feature>
<evidence type="ECO:0000256" key="1">
    <source>
        <dbReference type="SAM" id="MobiDB-lite"/>
    </source>
</evidence>
<organism evidence="2 3">
    <name type="scientific">Zasmidium cellare ATCC 36951</name>
    <dbReference type="NCBI Taxonomy" id="1080233"/>
    <lineage>
        <taxon>Eukaryota</taxon>
        <taxon>Fungi</taxon>
        <taxon>Dikarya</taxon>
        <taxon>Ascomycota</taxon>
        <taxon>Pezizomycotina</taxon>
        <taxon>Dothideomycetes</taxon>
        <taxon>Dothideomycetidae</taxon>
        <taxon>Mycosphaerellales</taxon>
        <taxon>Mycosphaerellaceae</taxon>
        <taxon>Zasmidium</taxon>
    </lineage>
</organism>
<protein>
    <submittedName>
        <fullName evidence="2">Uncharacterized protein</fullName>
    </submittedName>
</protein>
<gene>
    <name evidence="2" type="ORF">M409DRAFT_51185</name>
</gene>
<feature type="compositionally biased region" description="Basic and acidic residues" evidence="1">
    <location>
        <begin position="53"/>
        <end position="71"/>
    </location>
</feature>
<reference evidence="2" key="1">
    <citation type="journal article" date="2020" name="Stud. Mycol.">
        <title>101 Dothideomycetes genomes: a test case for predicting lifestyles and emergence of pathogens.</title>
        <authorList>
            <person name="Haridas S."/>
            <person name="Albert R."/>
            <person name="Binder M."/>
            <person name="Bloem J."/>
            <person name="Labutti K."/>
            <person name="Salamov A."/>
            <person name="Andreopoulos B."/>
            <person name="Baker S."/>
            <person name="Barry K."/>
            <person name="Bills G."/>
            <person name="Bluhm B."/>
            <person name="Cannon C."/>
            <person name="Castanera R."/>
            <person name="Culley D."/>
            <person name="Daum C."/>
            <person name="Ezra D."/>
            <person name="Gonzalez J."/>
            <person name="Henrissat B."/>
            <person name="Kuo A."/>
            <person name="Liang C."/>
            <person name="Lipzen A."/>
            <person name="Lutzoni F."/>
            <person name="Magnuson J."/>
            <person name="Mondo S."/>
            <person name="Nolan M."/>
            <person name="Ohm R."/>
            <person name="Pangilinan J."/>
            <person name="Park H.-J."/>
            <person name="Ramirez L."/>
            <person name="Alfaro M."/>
            <person name="Sun H."/>
            <person name="Tritt A."/>
            <person name="Yoshinaga Y."/>
            <person name="Zwiers L.-H."/>
            <person name="Turgeon B."/>
            <person name="Goodwin S."/>
            <person name="Spatafora J."/>
            <person name="Crous P."/>
            <person name="Grigoriev I."/>
        </authorList>
    </citation>
    <scope>NUCLEOTIDE SEQUENCE</scope>
    <source>
        <strain evidence="2">ATCC 36951</strain>
    </source>
</reference>
<feature type="compositionally biased region" description="Acidic residues" evidence="1">
    <location>
        <begin position="117"/>
        <end position="165"/>
    </location>
</feature>
<sequence length="335" mass="37424">MLTSSARHDDDTAASITKSTSEAIHMQARAGFDDAADAAASDHATNFGVEDVEPYRHQDDDDANGHVEFDGNPRPPKLRKRTAMSSFYDDLEQQTSTLHQDGRPVIEPDSPQKENEEIAEDDEDLSDVGTEEGDDANLSDEEIEEEDEDFSDEEANEDDEDLDEELGLTSDEQWWDAYNTGKDSIGEVLWRVGAQQRIGRGFVKRLTPSADKSQETHTMPDQDVLVGAWQQRRNLYPSLLVENIPSWRLWEYQLGLGSKRAGVEEMQPSLEEIRKMKAERNARLANSNKGREEVEGQYQGEGRSVKEGSDVDKGPGVDKGPDVDKIPDAGKKRDA</sequence>
<accession>A0A6A6CW59</accession>
<dbReference type="GeneID" id="54565006"/>